<evidence type="ECO:0000256" key="1">
    <source>
        <dbReference type="SAM" id="Phobius"/>
    </source>
</evidence>
<dbReference type="Proteomes" id="UP000176780">
    <property type="component" value="Unassembled WGS sequence"/>
</dbReference>
<keyword evidence="1" id="KW-0472">Membrane</keyword>
<dbReference type="STRING" id="1797727.A3B51_00925"/>
<sequence length="396" mass="43249">MTLLAKHRVAFSLAAAAFILIFAAIAIFWARGFKPNFKNGTIERTGLIVASSTPTGAQVYLDDRLTSATDTNIAFLAPKTYKVRIQKDGYTTWQKDIEIKADLATEIKALLFPLAPEIKPLTTTGATGPTLSPDYSKIAYGVGGDRGGLYIIEMSDTPFPFRQGPKQIAKNQNVFDFSAARFIWGPDSKQLIAYFQNQQGASTANLLIATDKTNDELRDITASLAATLSSWQQDLITNAQTQALLVPQNIKSATQEAAVASPSPSPGNLVTQQPGNQLNYYPTGLIFSPDEEKILYKDKAGQYKVYDLKAKKESTLPTFNDLASISWYPDSNHLVVAQKDLISIIEADGANKMTIYTGKFEDGFVFAHPSGTKLIILTTLTQTEGTPANLYSINLR</sequence>
<dbReference type="InterPro" id="IPR011042">
    <property type="entry name" value="6-blade_b-propeller_TolB-like"/>
</dbReference>
<gene>
    <name evidence="3" type="ORF">A3B51_00925</name>
</gene>
<keyword evidence="1" id="KW-1133">Transmembrane helix</keyword>
<evidence type="ECO:0000259" key="2">
    <source>
        <dbReference type="Pfam" id="PF08308"/>
    </source>
</evidence>
<feature type="domain" description="PEGA" evidence="2">
    <location>
        <begin position="47"/>
        <end position="109"/>
    </location>
</feature>
<dbReference type="Pfam" id="PF08308">
    <property type="entry name" value="PEGA"/>
    <property type="match status" value="1"/>
</dbReference>
<dbReference type="SUPFAM" id="SSF82171">
    <property type="entry name" value="DPP6 N-terminal domain-like"/>
    <property type="match status" value="1"/>
</dbReference>
<evidence type="ECO:0000313" key="4">
    <source>
        <dbReference type="Proteomes" id="UP000176780"/>
    </source>
</evidence>
<protein>
    <recommendedName>
        <fullName evidence="2">PEGA domain-containing protein</fullName>
    </recommendedName>
</protein>
<organism evidence="3 4">
    <name type="scientific">Candidatus Curtissbacteria bacterium RIFCSPLOWO2_01_FULL_41_18</name>
    <dbReference type="NCBI Taxonomy" id="1797727"/>
    <lineage>
        <taxon>Bacteria</taxon>
        <taxon>Candidatus Curtissiibacteriota</taxon>
    </lineage>
</organism>
<dbReference type="InterPro" id="IPR013229">
    <property type="entry name" value="PEGA"/>
</dbReference>
<proteinExistence type="predicted"/>
<dbReference type="Gene3D" id="2.120.10.30">
    <property type="entry name" value="TolB, C-terminal domain"/>
    <property type="match status" value="1"/>
</dbReference>
<feature type="transmembrane region" description="Helical" evidence="1">
    <location>
        <begin position="9"/>
        <end position="30"/>
    </location>
</feature>
<reference evidence="3 4" key="1">
    <citation type="journal article" date="2016" name="Nat. Commun.">
        <title>Thousands of microbial genomes shed light on interconnected biogeochemical processes in an aquifer system.</title>
        <authorList>
            <person name="Anantharaman K."/>
            <person name="Brown C.T."/>
            <person name="Hug L.A."/>
            <person name="Sharon I."/>
            <person name="Castelle C.J."/>
            <person name="Probst A.J."/>
            <person name="Thomas B.C."/>
            <person name="Singh A."/>
            <person name="Wilkins M.J."/>
            <person name="Karaoz U."/>
            <person name="Brodie E.L."/>
            <person name="Williams K.H."/>
            <person name="Hubbard S.S."/>
            <person name="Banfield J.F."/>
        </authorList>
    </citation>
    <scope>NUCLEOTIDE SEQUENCE [LARGE SCALE GENOMIC DNA]</scope>
</reference>
<dbReference type="EMBL" id="MFBQ01000001">
    <property type="protein sequence ID" value="OGE05568.1"/>
    <property type="molecule type" value="Genomic_DNA"/>
</dbReference>
<keyword evidence="1" id="KW-0812">Transmembrane</keyword>
<name>A0A1F5HN37_9BACT</name>
<dbReference type="AlphaFoldDB" id="A0A1F5HN37"/>
<evidence type="ECO:0000313" key="3">
    <source>
        <dbReference type="EMBL" id="OGE05568.1"/>
    </source>
</evidence>
<accession>A0A1F5HN37</accession>
<comment type="caution">
    <text evidence="3">The sequence shown here is derived from an EMBL/GenBank/DDBJ whole genome shotgun (WGS) entry which is preliminary data.</text>
</comment>